<dbReference type="PANTHER" id="PTHR35893">
    <property type="entry name" value="INNER MEMBRANE PROTEIN-RELATED"/>
    <property type="match status" value="1"/>
</dbReference>
<evidence type="ECO:0000313" key="3">
    <source>
        <dbReference type="Proteomes" id="UP000238605"/>
    </source>
</evidence>
<dbReference type="Proteomes" id="UP000238605">
    <property type="component" value="Unassembled WGS sequence"/>
</dbReference>
<reference evidence="2 3" key="1">
    <citation type="submission" date="2018-02" db="EMBL/GenBank/DDBJ databases">
        <title>Reclassifiation of [Polyangium] brachysporum DSM 7029 as Guopingzhaonella breviflexa gen. nov., sp. nov., a member of the family Comamonadaceae.</title>
        <authorList>
            <person name="Tang B."/>
        </authorList>
    </citation>
    <scope>NUCLEOTIDE SEQUENCE [LARGE SCALE GENOMIC DNA]</scope>
    <source>
        <strain evidence="2 3">BCRC 80649</strain>
    </source>
</reference>
<evidence type="ECO:0000313" key="2">
    <source>
        <dbReference type="EMBL" id="PPE66286.1"/>
    </source>
</evidence>
<feature type="domain" description="DUF883" evidence="1">
    <location>
        <begin position="101"/>
        <end position="130"/>
    </location>
</feature>
<dbReference type="OrthoDB" id="9181874at2"/>
<sequence length="130" mass="13934">MSVNSTTEAAAAAAERTGQAARRVARGVSHAAQDSATTLEREWADLKADLAELMSNPAVRDLPEVRALKEKLQESFHRASEAVADASHDISRRVRHTAAVADEYAHEEPWKVAGIAALAGLLVGVLIARR</sequence>
<gene>
    <name evidence="2" type="ORF">C1704_09935</name>
</gene>
<dbReference type="InterPro" id="IPR043605">
    <property type="entry name" value="DUF883_C"/>
</dbReference>
<comment type="caution">
    <text evidence="2">The sequence shown here is derived from an EMBL/GenBank/DDBJ whole genome shotgun (WGS) entry which is preliminary data.</text>
</comment>
<organism evidence="2 3">
    <name type="scientific">Caldimonas caldifontis</name>
    <dbReference type="NCBI Taxonomy" id="1452508"/>
    <lineage>
        <taxon>Bacteria</taxon>
        <taxon>Pseudomonadati</taxon>
        <taxon>Pseudomonadota</taxon>
        <taxon>Betaproteobacteria</taxon>
        <taxon>Burkholderiales</taxon>
        <taxon>Sphaerotilaceae</taxon>
        <taxon>Caldimonas</taxon>
    </lineage>
</organism>
<dbReference type="GO" id="GO:0043022">
    <property type="term" value="F:ribosome binding"/>
    <property type="evidence" value="ECO:0007669"/>
    <property type="project" value="InterPro"/>
</dbReference>
<protein>
    <submittedName>
        <fullName evidence="2">DUF883 domain-containing protein</fullName>
    </submittedName>
</protein>
<dbReference type="Pfam" id="PF19029">
    <property type="entry name" value="DUF883_C"/>
    <property type="match status" value="1"/>
</dbReference>
<proteinExistence type="predicted"/>
<dbReference type="PANTHER" id="PTHR35893:SF3">
    <property type="entry name" value="INNER MEMBRANE PROTEIN"/>
    <property type="match status" value="1"/>
</dbReference>
<name>A0A2S5SUA8_9BURK</name>
<dbReference type="EMBL" id="PSNX01000008">
    <property type="protein sequence ID" value="PPE66286.1"/>
    <property type="molecule type" value="Genomic_DNA"/>
</dbReference>
<dbReference type="InterPro" id="IPR010279">
    <property type="entry name" value="YqjD/ElaB"/>
</dbReference>
<dbReference type="RefSeq" id="WP_104302569.1">
    <property type="nucleotide sequence ID" value="NZ_PSNX01000008.1"/>
</dbReference>
<keyword evidence="3" id="KW-1185">Reference proteome</keyword>
<accession>A0A2S5SUA8</accession>
<evidence type="ECO:0000259" key="1">
    <source>
        <dbReference type="Pfam" id="PF19029"/>
    </source>
</evidence>
<dbReference type="AlphaFoldDB" id="A0A2S5SUA8"/>